<dbReference type="Proteomes" id="UP001066276">
    <property type="component" value="Chromosome 6"/>
</dbReference>
<gene>
    <name evidence="1" type="ORF">NDU88_010705</name>
</gene>
<proteinExistence type="predicted"/>
<reference evidence="1" key="1">
    <citation type="journal article" date="2022" name="bioRxiv">
        <title>Sequencing and chromosome-scale assembly of the giantPleurodeles waltlgenome.</title>
        <authorList>
            <person name="Brown T."/>
            <person name="Elewa A."/>
            <person name="Iarovenko S."/>
            <person name="Subramanian E."/>
            <person name="Araus A.J."/>
            <person name="Petzold A."/>
            <person name="Susuki M."/>
            <person name="Suzuki K.-i.T."/>
            <person name="Hayashi T."/>
            <person name="Toyoda A."/>
            <person name="Oliveira C."/>
            <person name="Osipova E."/>
            <person name="Leigh N.D."/>
            <person name="Simon A."/>
            <person name="Yun M.H."/>
        </authorList>
    </citation>
    <scope>NUCLEOTIDE SEQUENCE</scope>
    <source>
        <strain evidence="1">20211129_DDA</strain>
        <tissue evidence="1">Liver</tissue>
    </source>
</reference>
<accession>A0AAV7QVG6</accession>
<feature type="non-terminal residue" evidence="1">
    <location>
        <position position="1"/>
    </location>
</feature>
<comment type="caution">
    <text evidence="1">The sequence shown here is derived from an EMBL/GenBank/DDBJ whole genome shotgun (WGS) entry which is preliminary data.</text>
</comment>
<dbReference type="AlphaFoldDB" id="A0AAV7QVG6"/>
<name>A0AAV7QVG6_PLEWA</name>
<evidence type="ECO:0000313" key="1">
    <source>
        <dbReference type="EMBL" id="KAJ1144406.1"/>
    </source>
</evidence>
<dbReference type="EMBL" id="JANPWB010000010">
    <property type="protein sequence ID" value="KAJ1144406.1"/>
    <property type="molecule type" value="Genomic_DNA"/>
</dbReference>
<feature type="non-terminal residue" evidence="1">
    <location>
        <position position="90"/>
    </location>
</feature>
<organism evidence="1 2">
    <name type="scientific">Pleurodeles waltl</name>
    <name type="common">Iberian ribbed newt</name>
    <dbReference type="NCBI Taxonomy" id="8319"/>
    <lineage>
        <taxon>Eukaryota</taxon>
        <taxon>Metazoa</taxon>
        <taxon>Chordata</taxon>
        <taxon>Craniata</taxon>
        <taxon>Vertebrata</taxon>
        <taxon>Euteleostomi</taxon>
        <taxon>Amphibia</taxon>
        <taxon>Batrachia</taxon>
        <taxon>Caudata</taxon>
        <taxon>Salamandroidea</taxon>
        <taxon>Salamandridae</taxon>
        <taxon>Pleurodelinae</taxon>
        <taxon>Pleurodeles</taxon>
    </lineage>
</organism>
<sequence length="90" mass="10021">ILTSSPRSSAPRTPLPRRLYTSLSNQDTVCRHCLSSAQDNPFLSASRPFPTNTQIWPKIPGLTQTVSKILKPLPSCHYSEKSKKVVLSQE</sequence>
<protein>
    <submittedName>
        <fullName evidence="1">Uncharacterized protein</fullName>
    </submittedName>
</protein>
<evidence type="ECO:0000313" key="2">
    <source>
        <dbReference type="Proteomes" id="UP001066276"/>
    </source>
</evidence>
<keyword evidence="2" id="KW-1185">Reference proteome</keyword>